<evidence type="ECO:0000313" key="3">
    <source>
        <dbReference type="EMBL" id="TAJ43988.1"/>
    </source>
</evidence>
<keyword evidence="2" id="KW-1133">Transmembrane helix</keyword>
<keyword evidence="1" id="KW-1003">Cell membrane</keyword>
<evidence type="ECO:0000256" key="1">
    <source>
        <dbReference type="PIRNR" id="PIRNR016661"/>
    </source>
</evidence>
<comment type="caution">
    <text evidence="3">The sequence shown here is derived from an EMBL/GenBank/DDBJ whole genome shotgun (WGS) entry which is preliminary data.</text>
</comment>
<dbReference type="GO" id="GO:0005886">
    <property type="term" value="C:plasma membrane"/>
    <property type="evidence" value="ECO:0007669"/>
    <property type="project" value="UniProtKB-SubCell"/>
</dbReference>
<dbReference type="PIRSF" id="PIRSF016661">
    <property type="entry name" value="BioY"/>
    <property type="match status" value="1"/>
</dbReference>
<dbReference type="InterPro" id="IPR003784">
    <property type="entry name" value="BioY"/>
</dbReference>
<protein>
    <submittedName>
        <fullName evidence="3">Biotin transporter BioY</fullName>
    </submittedName>
</protein>
<feature type="transmembrane region" description="Helical" evidence="2">
    <location>
        <begin position="113"/>
        <end position="133"/>
    </location>
</feature>
<dbReference type="AlphaFoldDB" id="A0A483CPF4"/>
<dbReference type="Pfam" id="PF02632">
    <property type="entry name" value="BioY"/>
    <property type="match status" value="1"/>
</dbReference>
<gene>
    <name evidence="3" type="ORF">CUJ86_08055</name>
</gene>
<feature type="transmembrane region" description="Helical" evidence="2">
    <location>
        <begin position="54"/>
        <end position="72"/>
    </location>
</feature>
<sequence length="174" mass="18232">MYGDERRSRLIAESAGFLALIAAGAWVSIPFVPIPFTLQTFFVLLSGVVMKRRAVVPAVLYLVLGAIGLPVFHNGTAGPGVLLGPTGGFILGFIPAALAAGIVYEQRSEVGRIAGLAVATLLIYLFGVGWLAISTPDFSHPMGLVPAATIGMLPFLPGDIIKTAAVYMIGRRLP</sequence>
<dbReference type="OrthoDB" id="50443at2157"/>
<feature type="transmembrane region" description="Helical" evidence="2">
    <location>
        <begin position="84"/>
        <end position="104"/>
    </location>
</feature>
<dbReference type="Proteomes" id="UP000292580">
    <property type="component" value="Unassembled WGS sequence"/>
</dbReference>
<dbReference type="PANTHER" id="PTHR34295:SF1">
    <property type="entry name" value="BIOTIN TRANSPORTER BIOY"/>
    <property type="match status" value="1"/>
</dbReference>
<name>A0A483CPF4_9EURY</name>
<dbReference type="EMBL" id="PGCL01000003">
    <property type="protein sequence ID" value="TAJ43988.1"/>
    <property type="molecule type" value="Genomic_DNA"/>
</dbReference>
<reference evidence="3 4" key="1">
    <citation type="submission" date="2017-11" db="EMBL/GenBank/DDBJ databases">
        <title>Isolation and Characterization of Methanofollis Species from Methane Seep Offshore SW Taiwan.</title>
        <authorList>
            <person name="Teng N.-H."/>
            <person name="Lai M.-C."/>
            <person name="Chen S.-C."/>
        </authorList>
    </citation>
    <scope>NUCLEOTIDE SEQUENCE [LARGE SCALE GENOMIC DNA]</scope>
    <source>
        <strain evidence="3 4">FWC-SCC2</strain>
    </source>
</reference>
<keyword evidence="1 2" id="KW-0472">Membrane</keyword>
<comment type="subcellular location">
    <subcellularLocation>
        <location evidence="1">Cell membrane</location>
        <topology evidence="1">Multi-pass membrane protein</topology>
    </subcellularLocation>
</comment>
<keyword evidence="2" id="KW-0812">Transmembrane</keyword>
<dbReference type="RefSeq" id="WP_130647052.1">
    <property type="nucleotide sequence ID" value="NZ_PGCL01000003.1"/>
</dbReference>
<keyword evidence="4" id="KW-1185">Reference proteome</keyword>
<feature type="transmembrane region" description="Helical" evidence="2">
    <location>
        <begin position="145"/>
        <end position="169"/>
    </location>
</feature>
<proteinExistence type="inferred from homology"/>
<evidence type="ECO:0000313" key="4">
    <source>
        <dbReference type="Proteomes" id="UP000292580"/>
    </source>
</evidence>
<accession>A0A483CPF4</accession>
<dbReference type="GO" id="GO:0015225">
    <property type="term" value="F:biotin transmembrane transporter activity"/>
    <property type="evidence" value="ECO:0007669"/>
    <property type="project" value="UniProtKB-UniRule"/>
</dbReference>
<comment type="similarity">
    <text evidence="1">Belongs to the BioY family.</text>
</comment>
<dbReference type="PANTHER" id="PTHR34295">
    <property type="entry name" value="BIOTIN TRANSPORTER BIOY"/>
    <property type="match status" value="1"/>
</dbReference>
<evidence type="ECO:0000256" key="2">
    <source>
        <dbReference type="SAM" id="Phobius"/>
    </source>
</evidence>
<organism evidence="3 4">
    <name type="scientific">Methanofollis fontis</name>
    <dbReference type="NCBI Taxonomy" id="2052832"/>
    <lineage>
        <taxon>Archaea</taxon>
        <taxon>Methanobacteriati</taxon>
        <taxon>Methanobacteriota</taxon>
        <taxon>Stenosarchaea group</taxon>
        <taxon>Methanomicrobia</taxon>
        <taxon>Methanomicrobiales</taxon>
        <taxon>Methanomicrobiaceae</taxon>
        <taxon>Methanofollis</taxon>
    </lineage>
</organism>
<dbReference type="Gene3D" id="1.10.1760.20">
    <property type="match status" value="1"/>
</dbReference>
<feature type="transmembrane region" description="Helical" evidence="2">
    <location>
        <begin position="15"/>
        <end position="42"/>
    </location>
</feature>
<keyword evidence="1" id="KW-0813">Transport</keyword>